<organism evidence="2 3">
    <name type="scientific">Sphaerobolus stellatus (strain SS14)</name>
    <dbReference type="NCBI Taxonomy" id="990650"/>
    <lineage>
        <taxon>Eukaryota</taxon>
        <taxon>Fungi</taxon>
        <taxon>Dikarya</taxon>
        <taxon>Basidiomycota</taxon>
        <taxon>Agaricomycotina</taxon>
        <taxon>Agaricomycetes</taxon>
        <taxon>Phallomycetidae</taxon>
        <taxon>Geastrales</taxon>
        <taxon>Sphaerobolaceae</taxon>
        <taxon>Sphaerobolus</taxon>
    </lineage>
</organism>
<gene>
    <name evidence="2" type="ORF">M422DRAFT_269638</name>
</gene>
<accession>A0A0C9UUM2</accession>
<evidence type="ECO:0000313" key="2">
    <source>
        <dbReference type="EMBL" id="KIJ29026.1"/>
    </source>
</evidence>
<dbReference type="HOGENOM" id="CLU_3070198_0_0_1"/>
<name>A0A0C9UUM2_SPHS4</name>
<evidence type="ECO:0000256" key="1">
    <source>
        <dbReference type="SAM" id="MobiDB-lite"/>
    </source>
</evidence>
<dbReference type="EMBL" id="KN837292">
    <property type="protein sequence ID" value="KIJ29026.1"/>
    <property type="molecule type" value="Genomic_DNA"/>
</dbReference>
<evidence type="ECO:0000313" key="3">
    <source>
        <dbReference type="Proteomes" id="UP000054279"/>
    </source>
</evidence>
<dbReference type="Proteomes" id="UP000054279">
    <property type="component" value="Unassembled WGS sequence"/>
</dbReference>
<proteinExistence type="predicted"/>
<sequence length="53" mass="5933">MKDTYTDETIRACLFSRTEAFDNGRFIVPNGHDEVPSDTLSASVLPTSTLKRQ</sequence>
<feature type="compositionally biased region" description="Polar residues" evidence="1">
    <location>
        <begin position="38"/>
        <end position="53"/>
    </location>
</feature>
<feature type="region of interest" description="Disordered" evidence="1">
    <location>
        <begin position="31"/>
        <end position="53"/>
    </location>
</feature>
<keyword evidence="3" id="KW-1185">Reference proteome</keyword>
<reference evidence="2 3" key="1">
    <citation type="submission" date="2014-06" db="EMBL/GenBank/DDBJ databases">
        <title>Evolutionary Origins and Diversification of the Mycorrhizal Mutualists.</title>
        <authorList>
            <consortium name="DOE Joint Genome Institute"/>
            <consortium name="Mycorrhizal Genomics Consortium"/>
            <person name="Kohler A."/>
            <person name="Kuo A."/>
            <person name="Nagy L.G."/>
            <person name="Floudas D."/>
            <person name="Copeland A."/>
            <person name="Barry K.W."/>
            <person name="Cichocki N."/>
            <person name="Veneault-Fourrey C."/>
            <person name="LaButti K."/>
            <person name="Lindquist E.A."/>
            <person name="Lipzen A."/>
            <person name="Lundell T."/>
            <person name="Morin E."/>
            <person name="Murat C."/>
            <person name="Riley R."/>
            <person name="Ohm R."/>
            <person name="Sun H."/>
            <person name="Tunlid A."/>
            <person name="Henrissat B."/>
            <person name="Grigoriev I.V."/>
            <person name="Hibbett D.S."/>
            <person name="Martin F."/>
        </authorList>
    </citation>
    <scope>NUCLEOTIDE SEQUENCE [LARGE SCALE GENOMIC DNA]</scope>
    <source>
        <strain evidence="2 3">SS14</strain>
    </source>
</reference>
<dbReference type="AlphaFoldDB" id="A0A0C9UUM2"/>
<protein>
    <submittedName>
        <fullName evidence="2">Uncharacterized protein</fullName>
    </submittedName>
</protein>